<feature type="non-terminal residue" evidence="2">
    <location>
        <position position="128"/>
    </location>
</feature>
<dbReference type="EMBL" id="CAMAPE010000015">
    <property type="protein sequence ID" value="CAH9081853.1"/>
    <property type="molecule type" value="Genomic_DNA"/>
</dbReference>
<name>A0A9P0YYG5_CUSEU</name>
<gene>
    <name evidence="2" type="ORF">CEURO_LOCUS8025</name>
</gene>
<protein>
    <submittedName>
        <fullName evidence="2">Uncharacterized protein</fullName>
    </submittedName>
</protein>
<sequence>MGSVLSKAADGFGNALATPFKAMLEGSCEDVCSGVWDVSCFITHLCVSDLIKLFMILVLCYISNSQPIYQPYILCSFTFILVYKYTLPHFFKVASLLLLLTTFYLVMYLNILCQHSSNLLFINQLFTF</sequence>
<feature type="transmembrane region" description="Helical" evidence="1">
    <location>
        <begin position="93"/>
        <end position="113"/>
    </location>
</feature>
<dbReference type="PANTHER" id="PTHR35278:SF4">
    <property type="entry name" value="TRANSMEMBRANE PROTEIN"/>
    <property type="match status" value="1"/>
</dbReference>
<keyword evidence="1" id="KW-1133">Transmembrane helix</keyword>
<reference evidence="2" key="1">
    <citation type="submission" date="2022-07" db="EMBL/GenBank/DDBJ databases">
        <authorList>
            <person name="Macas J."/>
            <person name="Novak P."/>
            <person name="Neumann P."/>
        </authorList>
    </citation>
    <scope>NUCLEOTIDE SEQUENCE</scope>
</reference>
<evidence type="ECO:0000313" key="3">
    <source>
        <dbReference type="Proteomes" id="UP001152484"/>
    </source>
</evidence>
<keyword evidence="3" id="KW-1185">Reference proteome</keyword>
<dbReference type="AlphaFoldDB" id="A0A9P0YYG5"/>
<dbReference type="Proteomes" id="UP001152484">
    <property type="component" value="Unassembled WGS sequence"/>
</dbReference>
<keyword evidence="1" id="KW-0472">Membrane</keyword>
<dbReference type="OrthoDB" id="1305138at2759"/>
<evidence type="ECO:0000313" key="2">
    <source>
        <dbReference type="EMBL" id="CAH9081853.1"/>
    </source>
</evidence>
<dbReference type="PANTHER" id="PTHR35278">
    <property type="entry name" value="TRANSMEMBRANE PROTEIN-RELATED"/>
    <property type="match status" value="1"/>
</dbReference>
<accession>A0A9P0YYG5</accession>
<proteinExistence type="predicted"/>
<comment type="caution">
    <text evidence="2">The sequence shown here is derived from an EMBL/GenBank/DDBJ whole genome shotgun (WGS) entry which is preliminary data.</text>
</comment>
<organism evidence="2 3">
    <name type="scientific">Cuscuta europaea</name>
    <name type="common">European dodder</name>
    <dbReference type="NCBI Taxonomy" id="41803"/>
    <lineage>
        <taxon>Eukaryota</taxon>
        <taxon>Viridiplantae</taxon>
        <taxon>Streptophyta</taxon>
        <taxon>Embryophyta</taxon>
        <taxon>Tracheophyta</taxon>
        <taxon>Spermatophyta</taxon>
        <taxon>Magnoliopsida</taxon>
        <taxon>eudicotyledons</taxon>
        <taxon>Gunneridae</taxon>
        <taxon>Pentapetalae</taxon>
        <taxon>asterids</taxon>
        <taxon>lamiids</taxon>
        <taxon>Solanales</taxon>
        <taxon>Convolvulaceae</taxon>
        <taxon>Cuscuteae</taxon>
        <taxon>Cuscuta</taxon>
        <taxon>Cuscuta subgen. Cuscuta</taxon>
    </lineage>
</organism>
<evidence type="ECO:0000256" key="1">
    <source>
        <dbReference type="SAM" id="Phobius"/>
    </source>
</evidence>
<feature type="transmembrane region" description="Helical" evidence="1">
    <location>
        <begin position="41"/>
        <end position="62"/>
    </location>
</feature>
<keyword evidence="1" id="KW-0812">Transmembrane</keyword>